<evidence type="ECO:0000313" key="2">
    <source>
        <dbReference type="EMBL" id="QDS95078.1"/>
    </source>
</evidence>
<keyword evidence="1" id="KW-0472">Membrane</keyword>
<dbReference type="OrthoDB" id="9924034at2"/>
<dbReference type="RefSeq" id="WP_145353001.1">
    <property type="nucleotide sequence ID" value="NZ_CP036262.1"/>
</dbReference>
<gene>
    <name evidence="2" type="ORF">FF011L_38620</name>
</gene>
<keyword evidence="1" id="KW-0812">Transmembrane</keyword>
<dbReference type="KEGG" id="rml:FF011L_38620"/>
<dbReference type="Proteomes" id="UP000320672">
    <property type="component" value="Chromosome"/>
</dbReference>
<accession>A0A517MJN5</accession>
<feature type="transmembrane region" description="Helical" evidence="1">
    <location>
        <begin position="42"/>
        <end position="61"/>
    </location>
</feature>
<sequence>MTTPQPKSAFELLAIAVVATGALFALNYEWRLVLGGDSITNLLFAPLMLASIYLALRWFGFNTNTPLWGIQPRIAWTAALLVIILWASLAPPLAKLLVPFVGIIVLRIHGRFTHFVQGLEEAYK</sequence>
<keyword evidence="3" id="KW-1185">Reference proteome</keyword>
<organism evidence="2 3">
    <name type="scientific">Roseimaritima multifibrata</name>
    <dbReference type="NCBI Taxonomy" id="1930274"/>
    <lineage>
        <taxon>Bacteria</taxon>
        <taxon>Pseudomonadati</taxon>
        <taxon>Planctomycetota</taxon>
        <taxon>Planctomycetia</taxon>
        <taxon>Pirellulales</taxon>
        <taxon>Pirellulaceae</taxon>
        <taxon>Roseimaritima</taxon>
    </lineage>
</organism>
<feature type="transmembrane region" description="Helical" evidence="1">
    <location>
        <begin position="12"/>
        <end position="30"/>
    </location>
</feature>
<feature type="transmembrane region" description="Helical" evidence="1">
    <location>
        <begin position="73"/>
        <end position="106"/>
    </location>
</feature>
<name>A0A517MJN5_9BACT</name>
<protein>
    <submittedName>
        <fullName evidence="2">Uncharacterized protein</fullName>
    </submittedName>
</protein>
<evidence type="ECO:0000313" key="3">
    <source>
        <dbReference type="Proteomes" id="UP000320672"/>
    </source>
</evidence>
<keyword evidence="1" id="KW-1133">Transmembrane helix</keyword>
<dbReference type="AlphaFoldDB" id="A0A517MJN5"/>
<evidence type="ECO:0000256" key="1">
    <source>
        <dbReference type="SAM" id="Phobius"/>
    </source>
</evidence>
<reference evidence="2 3" key="1">
    <citation type="submission" date="2019-02" db="EMBL/GenBank/DDBJ databases">
        <title>Deep-cultivation of Planctomycetes and their phenomic and genomic characterization uncovers novel biology.</title>
        <authorList>
            <person name="Wiegand S."/>
            <person name="Jogler M."/>
            <person name="Boedeker C."/>
            <person name="Pinto D."/>
            <person name="Vollmers J."/>
            <person name="Rivas-Marin E."/>
            <person name="Kohn T."/>
            <person name="Peeters S.H."/>
            <person name="Heuer A."/>
            <person name="Rast P."/>
            <person name="Oberbeckmann S."/>
            <person name="Bunk B."/>
            <person name="Jeske O."/>
            <person name="Meyerdierks A."/>
            <person name="Storesund J.E."/>
            <person name="Kallscheuer N."/>
            <person name="Luecker S."/>
            <person name="Lage O.M."/>
            <person name="Pohl T."/>
            <person name="Merkel B.J."/>
            <person name="Hornburger P."/>
            <person name="Mueller R.-W."/>
            <person name="Bruemmer F."/>
            <person name="Labrenz M."/>
            <person name="Spormann A.M."/>
            <person name="Op den Camp H."/>
            <person name="Overmann J."/>
            <person name="Amann R."/>
            <person name="Jetten M.S.M."/>
            <person name="Mascher T."/>
            <person name="Medema M.H."/>
            <person name="Devos D.P."/>
            <person name="Kaster A.-K."/>
            <person name="Ovreas L."/>
            <person name="Rohde M."/>
            <person name="Galperin M.Y."/>
            <person name="Jogler C."/>
        </authorList>
    </citation>
    <scope>NUCLEOTIDE SEQUENCE [LARGE SCALE GENOMIC DNA]</scope>
    <source>
        <strain evidence="2 3">FF011L</strain>
    </source>
</reference>
<dbReference type="EMBL" id="CP036262">
    <property type="protein sequence ID" value="QDS95078.1"/>
    <property type="molecule type" value="Genomic_DNA"/>
</dbReference>
<proteinExistence type="predicted"/>